<dbReference type="GO" id="GO:0120020">
    <property type="term" value="F:cholesterol transfer activity"/>
    <property type="evidence" value="ECO:0007669"/>
    <property type="project" value="TreeGrafter"/>
</dbReference>
<gene>
    <name evidence="8" type="ORF">HOLleu_15177</name>
</gene>
<keyword evidence="3 6" id="KW-1133">Transmembrane helix</keyword>
<keyword evidence="9" id="KW-1185">Reference proteome</keyword>
<feature type="compositionally biased region" description="Basic and acidic residues" evidence="5">
    <location>
        <begin position="304"/>
        <end position="316"/>
    </location>
</feature>
<dbReference type="Pfam" id="PF02893">
    <property type="entry name" value="GRAM"/>
    <property type="match status" value="1"/>
</dbReference>
<comment type="caution">
    <text evidence="8">The sequence shown here is derived from an EMBL/GenBank/DDBJ whole genome shotgun (WGS) entry which is preliminary data.</text>
</comment>
<dbReference type="Proteomes" id="UP001152320">
    <property type="component" value="Chromosome 6"/>
</dbReference>
<protein>
    <submittedName>
        <fullName evidence="8">GRAM domain-containing protein 1B</fullName>
    </submittedName>
</protein>
<feature type="compositionally biased region" description="Basic residues" evidence="5">
    <location>
        <begin position="546"/>
        <end position="556"/>
    </location>
</feature>
<feature type="region of interest" description="Disordered" evidence="5">
    <location>
        <begin position="1"/>
        <end position="28"/>
    </location>
</feature>
<dbReference type="GO" id="GO:0015485">
    <property type="term" value="F:cholesterol binding"/>
    <property type="evidence" value="ECO:0007669"/>
    <property type="project" value="TreeGrafter"/>
</dbReference>
<evidence type="ECO:0000313" key="9">
    <source>
        <dbReference type="Proteomes" id="UP001152320"/>
    </source>
</evidence>
<feature type="region of interest" description="Disordered" evidence="5">
    <location>
        <begin position="303"/>
        <end position="361"/>
    </location>
</feature>
<name>A0A9Q1C9X0_HOLLE</name>
<sequence>MSVKVSSNRNVNNQRTLLDIASKRPKEGVLEGKVEEINGGIVSKEKEVEKGIVQMNGTGNSENETQEMGNIDSSSSSMGQSAKDSQPDCEVTVTPPSTESDLQPSTSTDVSSPPEKKVKISTPTKQEKSPSNSKKTKKSSPWYTVLTSSYKSKLDEFRKVFKTLPENERLVADYSCALQKDILVHGRMYVTENWICFYANIFRWETVLTVPLKDVTAITKERTIRFIPNAIQVTTATEKYFFASFMSRDKSFLLLFKVWQNSLLGQKMTPLEYWTWIHKLYGSDLGLDEDELPEDYIEPLDAEELTKEKEKQKEDGQNAPGSEDEYRGEDVNGNEEDEISKSDGDIPSGSQNGPDLPSASDHEEVIDPITLLDMEGKLVLDEVYNIPVDQLFMSFLAGPEPLYEKVLQANGSTDVTYSDWNTENDTEERTFYHNMQVNTGFTTKRCEVEERYFAEKSFLKSGRSYIVYTSVQNKGVPYSDYFVVRIGHVLTAVASNKSHLRIVMSIVFSKTPMGLIRNVIEKGIESGVRQNKTLLDKMIRLHLEKPHKRKKARKKSATFEEQAKEEKQPKRKVREKKNSTVINAMKWVLPNNVSTQLEARPLSCATIILILFGLFGLLLFNLFLFVHLQYLHQSSGKLPDISLHDVMSSIESLPEESREWLLLLHQQQQYHELEMKKWREIMSMCVNLMKQIEATFEELKGGIQTSSSTPDLSQIILEIQRNLSKGETIREKEEL</sequence>
<feature type="compositionally biased region" description="Polar residues" evidence="5">
    <location>
        <begin position="94"/>
        <end position="111"/>
    </location>
</feature>
<feature type="region of interest" description="Disordered" evidence="5">
    <location>
        <begin position="47"/>
        <end position="139"/>
    </location>
</feature>
<dbReference type="AlphaFoldDB" id="A0A9Q1C9X0"/>
<dbReference type="GO" id="GO:0005886">
    <property type="term" value="C:plasma membrane"/>
    <property type="evidence" value="ECO:0007669"/>
    <property type="project" value="TreeGrafter"/>
</dbReference>
<dbReference type="GO" id="GO:0032366">
    <property type="term" value="P:intracellular sterol transport"/>
    <property type="evidence" value="ECO:0007669"/>
    <property type="project" value="TreeGrafter"/>
</dbReference>
<dbReference type="InterPro" id="IPR051482">
    <property type="entry name" value="Cholesterol_transport"/>
</dbReference>
<evidence type="ECO:0000256" key="5">
    <source>
        <dbReference type="SAM" id="MobiDB-lite"/>
    </source>
</evidence>
<evidence type="ECO:0000256" key="6">
    <source>
        <dbReference type="SAM" id="Phobius"/>
    </source>
</evidence>
<feature type="transmembrane region" description="Helical" evidence="6">
    <location>
        <begin position="607"/>
        <end position="628"/>
    </location>
</feature>
<dbReference type="GO" id="GO:0140268">
    <property type="term" value="C:endoplasmic reticulum-plasma membrane contact site"/>
    <property type="evidence" value="ECO:0007669"/>
    <property type="project" value="TreeGrafter"/>
</dbReference>
<dbReference type="CDD" id="cd13220">
    <property type="entry name" value="PH-GRAM_GRAMDC"/>
    <property type="match status" value="1"/>
</dbReference>
<comment type="subcellular location">
    <subcellularLocation>
        <location evidence="1">Membrane</location>
        <topology evidence="1">Single-pass membrane protein</topology>
    </subcellularLocation>
</comment>
<keyword evidence="4 6" id="KW-0472">Membrane</keyword>
<evidence type="ECO:0000259" key="7">
    <source>
        <dbReference type="PROSITE" id="PS51778"/>
    </source>
</evidence>
<dbReference type="Pfam" id="PF16016">
    <property type="entry name" value="VASt"/>
    <property type="match status" value="1"/>
</dbReference>
<dbReference type="PANTHER" id="PTHR23319:SF4">
    <property type="entry name" value="GRAM DOMAIN CONTAINING 1B, ISOFORM E"/>
    <property type="match status" value="1"/>
</dbReference>
<dbReference type="InterPro" id="IPR004182">
    <property type="entry name" value="GRAM"/>
</dbReference>
<dbReference type="GO" id="GO:0005789">
    <property type="term" value="C:endoplasmic reticulum membrane"/>
    <property type="evidence" value="ECO:0007669"/>
    <property type="project" value="UniProtKB-ARBA"/>
</dbReference>
<evidence type="ECO:0000256" key="2">
    <source>
        <dbReference type="ARBA" id="ARBA00022692"/>
    </source>
</evidence>
<dbReference type="InterPro" id="IPR011993">
    <property type="entry name" value="PH-like_dom_sf"/>
</dbReference>
<dbReference type="PROSITE" id="PS51778">
    <property type="entry name" value="VAST"/>
    <property type="match status" value="1"/>
</dbReference>
<evidence type="ECO:0000313" key="8">
    <source>
        <dbReference type="EMBL" id="KAJ8040779.1"/>
    </source>
</evidence>
<dbReference type="Gene3D" id="2.30.29.30">
    <property type="entry name" value="Pleckstrin-homology domain (PH domain)/Phosphotyrosine-binding domain (PTB)"/>
    <property type="match status" value="1"/>
</dbReference>
<proteinExistence type="predicted"/>
<dbReference type="EMBL" id="JAIZAY010000006">
    <property type="protein sequence ID" value="KAJ8040779.1"/>
    <property type="molecule type" value="Genomic_DNA"/>
</dbReference>
<dbReference type="FunFam" id="2.30.29.30:FF:000008">
    <property type="entry name" value="GRAM domain containing 1B"/>
    <property type="match status" value="1"/>
</dbReference>
<keyword evidence="2 6" id="KW-0812">Transmembrane</keyword>
<feature type="compositionally biased region" description="Polar residues" evidence="5">
    <location>
        <begin position="55"/>
        <end position="84"/>
    </location>
</feature>
<evidence type="ECO:0000256" key="1">
    <source>
        <dbReference type="ARBA" id="ARBA00004167"/>
    </source>
</evidence>
<dbReference type="PANTHER" id="PTHR23319">
    <property type="entry name" value="GRAM DOMAIN CONTAINING 1B, ISOFORM E"/>
    <property type="match status" value="1"/>
</dbReference>
<evidence type="ECO:0000256" key="3">
    <source>
        <dbReference type="ARBA" id="ARBA00022989"/>
    </source>
</evidence>
<dbReference type="OrthoDB" id="2162691at2759"/>
<feature type="compositionally biased region" description="Basic and acidic residues" evidence="5">
    <location>
        <begin position="557"/>
        <end position="568"/>
    </location>
</feature>
<accession>A0A9Q1C9X0</accession>
<dbReference type="InterPro" id="IPR031968">
    <property type="entry name" value="VASt"/>
</dbReference>
<organism evidence="8 9">
    <name type="scientific">Holothuria leucospilota</name>
    <name type="common">Black long sea cucumber</name>
    <name type="synonym">Mertensiothuria leucospilota</name>
    <dbReference type="NCBI Taxonomy" id="206669"/>
    <lineage>
        <taxon>Eukaryota</taxon>
        <taxon>Metazoa</taxon>
        <taxon>Echinodermata</taxon>
        <taxon>Eleutherozoa</taxon>
        <taxon>Echinozoa</taxon>
        <taxon>Holothuroidea</taxon>
        <taxon>Aspidochirotacea</taxon>
        <taxon>Aspidochirotida</taxon>
        <taxon>Holothuriidae</taxon>
        <taxon>Holothuria</taxon>
    </lineage>
</organism>
<evidence type="ECO:0000256" key="4">
    <source>
        <dbReference type="ARBA" id="ARBA00023136"/>
    </source>
</evidence>
<reference evidence="8" key="1">
    <citation type="submission" date="2021-10" db="EMBL/GenBank/DDBJ databases">
        <title>Tropical sea cucumber genome reveals ecological adaptation and Cuvierian tubules defense mechanism.</title>
        <authorList>
            <person name="Chen T."/>
        </authorList>
    </citation>
    <scope>NUCLEOTIDE SEQUENCE</scope>
    <source>
        <strain evidence="8">Nanhai2018</strain>
        <tissue evidence="8">Muscle</tissue>
    </source>
</reference>
<feature type="domain" description="VASt" evidence="7">
    <location>
        <begin position="375"/>
        <end position="547"/>
    </location>
</feature>
<feature type="region of interest" description="Disordered" evidence="5">
    <location>
        <begin position="546"/>
        <end position="576"/>
    </location>
</feature>
<dbReference type="SMART" id="SM00568">
    <property type="entry name" value="GRAM"/>
    <property type="match status" value="1"/>
</dbReference>
<feature type="compositionally biased region" description="Low complexity" evidence="5">
    <location>
        <begin position="1"/>
        <end position="13"/>
    </location>
</feature>